<reference evidence="1 2" key="1">
    <citation type="submission" date="2022-04" db="EMBL/GenBank/DDBJ databases">
        <title>Genome sequence of soybean root-associated Caulobacter segnis RL271.</title>
        <authorList>
            <person name="Longley R."/>
            <person name="Bonito G."/>
            <person name="Trigodet F."/>
            <person name="Crosson S."/>
            <person name="Fiebig A."/>
        </authorList>
    </citation>
    <scope>NUCLEOTIDE SEQUENCE [LARGE SCALE GENOMIC DNA]</scope>
    <source>
        <strain evidence="1 2">RL271</strain>
    </source>
</reference>
<protein>
    <submittedName>
        <fullName evidence="1">Uncharacterized protein</fullName>
    </submittedName>
</protein>
<gene>
    <name evidence="1" type="ORF">MZV50_25750</name>
</gene>
<proteinExistence type="predicted"/>
<dbReference type="EMBL" id="CP096040">
    <property type="protein sequence ID" value="USQ95900.1"/>
    <property type="molecule type" value="Genomic_DNA"/>
</dbReference>
<evidence type="ECO:0000313" key="1">
    <source>
        <dbReference type="EMBL" id="USQ95900.1"/>
    </source>
</evidence>
<accession>A0ABY4ZT87</accession>
<name>A0ABY4ZT87_9CAUL</name>
<sequence length="183" mass="20335">MRRSGAGFLLGYHGCDATVAEQLLEGVPFEISRNPYDWLGWGAYFWENDPERGLDWARLMQARGAPITTPAVVGAIIDPGLCLDLTTQASLQVIRTAYDVAKQLTEGRGETLIENTDTFRRERDCAVLNVLYESLPEPKFQTARGIFTEGGPLYEGAHMMSRTHVQIAVRDLSCIKGVFRVAL</sequence>
<dbReference type="Proteomes" id="UP001057520">
    <property type="component" value="Chromosome"/>
</dbReference>
<dbReference type="SUPFAM" id="SSF56399">
    <property type="entry name" value="ADP-ribosylation"/>
    <property type="match status" value="1"/>
</dbReference>
<evidence type="ECO:0000313" key="2">
    <source>
        <dbReference type="Proteomes" id="UP001057520"/>
    </source>
</evidence>
<keyword evidence="2" id="KW-1185">Reference proteome</keyword>
<organism evidence="1 2">
    <name type="scientific">Caulobacter segnis</name>
    <dbReference type="NCBI Taxonomy" id="88688"/>
    <lineage>
        <taxon>Bacteria</taxon>
        <taxon>Pseudomonadati</taxon>
        <taxon>Pseudomonadota</taxon>
        <taxon>Alphaproteobacteria</taxon>
        <taxon>Caulobacterales</taxon>
        <taxon>Caulobacteraceae</taxon>
        <taxon>Caulobacter</taxon>
    </lineage>
</organism>